<evidence type="ECO:0000313" key="7">
    <source>
        <dbReference type="EMBL" id="KAK0618746.1"/>
    </source>
</evidence>
<evidence type="ECO:0000259" key="6">
    <source>
        <dbReference type="Pfam" id="PF14226"/>
    </source>
</evidence>
<dbReference type="GO" id="GO:0016705">
    <property type="term" value="F:oxidoreductase activity, acting on paired donors, with incorporation or reduction of molecular oxygen"/>
    <property type="evidence" value="ECO:0007669"/>
    <property type="project" value="InterPro"/>
</dbReference>
<dbReference type="Pfam" id="PF03171">
    <property type="entry name" value="2OG-FeII_Oxy"/>
    <property type="match status" value="1"/>
</dbReference>
<evidence type="ECO:0000256" key="4">
    <source>
        <dbReference type="PIRSR" id="PIRSR602401-1"/>
    </source>
</evidence>
<feature type="binding site" description="axial binding residue" evidence="4">
    <location>
        <position position="763"/>
    </location>
    <ligand>
        <name>heme</name>
        <dbReference type="ChEBI" id="CHEBI:30413"/>
    </ligand>
    <ligandPart>
        <name>Fe</name>
        <dbReference type="ChEBI" id="CHEBI:18248"/>
    </ligandPart>
</feature>
<dbReference type="Proteomes" id="UP001175001">
    <property type="component" value="Unassembled WGS sequence"/>
</dbReference>
<evidence type="ECO:0000256" key="3">
    <source>
        <dbReference type="ARBA" id="ARBA00023004"/>
    </source>
</evidence>
<keyword evidence="2 4" id="KW-0479">Metal-binding</keyword>
<dbReference type="InterPro" id="IPR044861">
    <property type="entry name" value="IPNS-like_FE2OG_OXY"/>
</dbReference>
<dbReference type="InterPro" id="IPR026992">
    <property type="entry name" value="DIOX_N"/>
</dbReference>
<protein>
    <submittedName>
        <fullName evidence="7">Pisatin demethylase</fullName>
    </submittedName>
</protein>
<dbReference type="CDD" id="cd11062">
    <property type="entry name" value="CYP58-like"/>
    <property type="match status" value="1"/>
</dbReference>
<sequence>MPLPILDARVLDGGTEKERKAFGETLLANLAENGAVKLVNTSIPDDEISSAFKSCKEFFHLPPELKAQIANDPAQAQQRGWSVAGEEKTWFLESIKNGGPAPKFGDSRESIDIGSIRDKQFPNKWLPQTVLPEHQSIMESLFEKCSSLSDRLLEMLAVTAGLPANAFTERCTHEASTLRSNNYAALDVRLLDAGEIGRAWPHKDFGIISLVFPGVVGGLEYEVREAEAGIFEPVGFTSESDIVLLVSETMQRWTNDHLRACLHRVQKPSPREVEGDIAPERTSMVFFCKADRSAQVGPMQHFVADKEPLYENMTALEYQDRRNKAHYPAETMGYIDSLAITYGNAPSLLVGSLLLFVFITRIVRDPLRHVPGPLICRFTSLWLHYHAWAGTQCSAIQKLHEELGPIVRIGPNDVHISDGEALWPIYMEKGGFIKSDYYSTFDIDGHATIFTTLSLEKRSSRLKSIQPMFSATSCMAAKGIIERCATRMVERMAEGMQTHKPVDILNLARSYAIDAVSSYILRAPYNGLEEQGEMSASPFVDYFVSMSRFFHLSQSKMHLIERVMDVIAPDAKTTKSTEIVDSYLKRTIEEKVTLLEDNKGDDSYPSRLLALGVPKEKVIAECKDAVFAGTDSTGNNLATIIWYLVAQPDKYAQLAAELHANAISPAPKDIQSLPYLTGVIKEALRLSMAISTRLPRVVPAGGFQHGNTYLPEATVVGLSAYQLHLNPAVYPNPHAFLPERWVNSSDDRMHRDFMPFGKGARACIARNLAMLELYVATAAVVQSKVLEFEGGLKTVADSIESLEWFNARVKGGVIEIVWPAA</sequence>
<organism evidence="7 8">
    <name type="scientific">Lasiodiplodia hormozganensis</name>
    <dbReference type="NCBI Taxonomy" id="869390"/>
    <lineage>
        <taxon>Eukaryota</taxon>
        <taxon>Fungi</taxon>
        <taxon>Dikarya</taxon>
        <taxon>Ascomycota</taxon>
        <taxon>Pezizomycotina</taxon>
        <taxon>Dothideomycetes</taxon>
        <taxon>Dothideomycetes incertae sedis</taxon>
        <taxon>Botryosphaeriales</taxon>
        <taxon>Botryosphaeriaceae</taxon>
        <taxon>Lasiodiplodia</taxon>
    </lineage>
</organism>
<dbReference type="PANTHER" id="PTHR24305">
    <property type="entry name" value="CYTOCHROME P450"/>
    <property type="match status" value="1"/>
</dbReference>
<dbReference type="Pfam" id="PF14226">
    <property type="entry name" value="DIOX_N"/>
    <property type="match status" value="1"/>
</dbReference>
<dbReference type="Pfam" id="PF00067">
    <property type="entry name" value="p450"/>
    <property type="match status" value="1"/>
</dbReference>
<feature type="domain" description="Isopenicillin N synthase-like Fe(2+) 2OG dioxygenase" evidence="5">
    <location>
        <begin position="201"/>
        <end position="289"/>
    </location>
</feature>
<comment type="cofactor">
    <cofactor evidence="1 4">
        <name>heme</name>
        <dbReference type="ChEBI" id="CHEBI:30413"/>
    </cofactor>
</comment>
<comment type="caution">
    <text evidence="7">The sequence shown here is derived from an EMBL/GenBank/DDBJ whole genome shotgun (WGS) entry which is preliminary data.</text>
</comment>
<dbReference type="Gene3D" id="1.10.630.10">
    <property type="entry name" value="Cytochrome P450"/>
    <property type="match status" value="1"/>
</dbReference>
<keyword evidence="8" id="KW-1185">Reference proteome</keyword>
<dbReference type="InterPro" id="IPR027443">
    <property type="entry name" value="IPNS-like_sf"/>
</dbReference>
<dbReference type="EMBL" id="JAUJDW010000174">
    <property type="protein sequence ID" value="KAK0618746.1"/>
    <property type="molecule type" value="Genomic_DNA"/>
</dbReference>
<dbReference type="InterPro" id="IPR002401">
    <property type="entry name" value="Cyt_P450_E_grp-I"/>
</dbReference>
<dbReference type="PRINTS" id="PR00385">
    <property type="entry name" value="P450"/>
</dbReference>
<dbReference type="InterPro" id="IPR050121">
    <property type="entry name" value="Cytochrome_P450_monoxygenase"/>
</dbReference>
<dbReference type="PANTHER" id="PTHR24305:SF156">
    <property type="entry name" value="P450, PUTATIVE (EUROFUNG)-RELATED"/>
    <property type="match status" value="1"/>
</dbReference>
<evidence type="ECO:0000259" key="5">
    <source>
        <dbReference type="Pfam" id="PF03171"/>
    </source>
</evidence>
<dbReference type="InterPro" id="IPR001128">
    <property type="entry name" value="Cyt_P450"/>
</dbReference>
<dbReference type="SUPFAM" id="SSF48264">
    <property type="entry name" value="Cytochrome P450"/>
    <property type="match status" value="1"/>
</dbReference>
<dbReference type="PRINTS" id="PR00463">
    <property type="entry name" value="EP450I"/>
</dbReference>
<name>A0AA39WNM4_9PEZI</name>
<dbReference type="GO" id="GO:0004497">
    <property type="term" value="F:monooxygenase activity"/>
    <property type="evidence" value="ECO:0007669"/>
    <property type="project" value="InterPro"/>
</dbReference>
<accession>A0AA39WNM4</accession>
<keyword evidence="4" id="KW-0349">Heme</keyword>
<keyword evidence="3 4" id="KW-0408">Iron</keyword>
<dbReference type="InterPro" id="IPR017972">
    <property type="entry name" value="Cyt_P450_CS"/>
</dbReference>
<dbReference type="PROSITE" id="PS00086">
    <property type="entry name" value="CYTOCHROME_P450"/>
    <property type="match status" value="1"/>
</dbReference>
<feature type="domain" description="Non-haem dioxygenase N-terminal" evidence="6">
    <location>
        <begin position="3"/>
        <end position="126"/>
    </location>
</feature>
<dbReference type="GO" id="GO:0005506">
    <property type="term" value="F:iron ion binding"/>
    <property type="evidence" value="ECO:0007669"/>
    <property type="project" value="InterPro"/>
</dbReference>
<reference evidence="7" key="1">
    <citation type="submission" date="2023-06" db="EMBL/GenBank/DDBJ databases">
        <title>Multi-omics analyses reveal the molecular pathogenesis toolkit of Lasiodiplodia hormozganensis, a cross-kingdom pathogen.</title>
        <authorList>
            <person name="Felix C."/>
            <person name="Meneses R."/>
            <person name="Goncalves M.F.M."/>
            <person name="Tilleman L."/>
            <person name="Duarte A.S."/>
            <person name="Jorrin-Novo J.V."/>
            <person name="Van De Peer Y."/>
            <person name="Deforce D."/>
            <person name="Van Nieuwerburgh F."/>
            <person name="Esteves A.C."/>
            <person name="Alves A."/>
        </authorList>
    </citation>
    <scope>NUCLEOTIDE SEQUENCE</scope>
    <source>
        <strain evidence="7">CBS 339.90</strain>
    </source>
</reference>
<gene>
    <name evidence="7" type="primary">PDAT9_4</name>
    <name evidence="7" type="ORF">DIS24_g11562</name>
</gene>
<dbReference type="InterPro" id="IPR036396">
    <property type="entry name" value="Cyt_P450_sf"/>
</dbReference>
<dbReference type="AlphaFoldDB" id="A0AA39WNM4"/>
<evidence type="ECO:0000313" key="8">
    <source>
        <dbReference type="Proteomes" id="UP001175001"/>
    </source>
</evidence>
<dbReference type="Gene3D" id="2.60.120.330">
    <property type="entry name" value="B-lactam Antibiotic, Isopenicillin N Synthase, Chain"/>
    <property type="match status" value="1"/>
</dbReference>
<dbReference type="GO" id="GO:0020037">
    <property type="term" value="F:heme binding"/>
    <property type="evidence" value="ECO:0007669"/>
    <property type="project" value="InterPro"/>
</dbReference>
<dbReference type="SUPFAM" id="SSF51197">
    <property type="entry name" value="Clavaminate synthase-like"/>
    <property type="match status" value="1"/>
</dbReference>
<evidence type="ECO:0000256" key="1">
    <source>
        <dbReference type="ARBA" id="ARBA00001971"/>
    </source>
</evidence>
<evidence type="ECO:0000256" key="2">
    <source>
        <dbReference type="ARBA" id="ARBA00022723"/>
    </source>
</evidence>
<proteinExistence type="predicted"/>